<evidence type="ECO:0008006" key="3">
    <source>
        <dbReference type="Google" id="ProtNLM"/>
    </source>
</evidence>
<dbReference type="EMBL" id="QGKY02000089">
    <property type="protein sequence ID" value="KAF2615912.1"/>
    <property type="molecule type" value="Genomic_DNA"/>
</dbReference>
<gene>
    <name evidence="2" type="ORF">F2Q70_00011802</name>
</gene>
<dbReference type="PANTHER" id="PTHR33067:SF31">
    <property type="entry name" value="RNA-DIRECTED DNA POLYMERASE"/>
    <property type="match status" value="1"/>
</dbReference>
<feature type="region of interest" description="Disordered" evidence="1">
    <location>
        <begin position="429"/>
        <end position="469"/>
    </location>
</feature>
<proteinExistence type="predicted"/>
<comment type="caution">
    <text evidence="2">The sequence shown here is derived from an EMBL/GenBank/DDBJ whole genome shotgun (WGS) entry which is preliminary data.</text>
</comment>
<accession>A0A8S9MA56</accession>
<organism evidence="2">
    <name type="scientific">Brassica cretica</name>
    <name type="common">Mustard</name>
    <dbReference type="NCBI Taxonomy" id="69181"/>
    <lineage>
        <taxon>Eukaryota</taxon>
        <taxon>Viridiplantae</taxon>
        <taxon>Streptophyta</taxon>
        <taxon>Embryophyta</taxon>
        <taxon>Tracheophyta</taxon>
        <taxon>Spermatophyta</taxon>
        <taxon>Magnoliopsida</taxon>
        <taxon>eudicotyledons</taxon>
        <taxon>Gunneridae</taxon>
        <taxon>Pentapetalae</taxon>
        <taxon>rosids</taxon>
        <taxon>malvids</taxon>
        <taxon>Brassicales</taxon>
        <taxon>Brassicaceae</taxon>
        <taxon>Brassiceae</taxon>
        <taxon>Brassica</taxon>
    </lineage>
</organism>
<reference evidence="2" key="1">
    <citation type="submission" date="2019-12" db="EMBL/GenBank/DDBJ databases">
        <title>Genome sequencing and annotation of Brassica cretica.</title>
        <authorList>
            <person name="Studholme D.J."/>
            <person name="Sarris P.F."/>
        </authorList>
    </citation>
    <scope>NUCLEOTIDE SEQUENCE</scope>
    <source>
        <strain evidence="2">PFS-102/07</strain>
        <tissue evidence="2">Leaf</tissue>
    </source>
</reference>
<dbReference type="AlphaFoldDB" id="A0A8S9MA56"/>
<sequence length="625" mass="71887">MQVDQTSEKRTLRKRKEKVPKHFKRGVNEKEMDSFTKRVLRIPLDKPFEEAYFTHRLWIFFRETKETEQDIQRIFDQIIKKMKQRITLKKKNDPWKLAVPCLVKGIEFPCALCDTGLSVSILPKVMTDHLGSKIEPSQDSFTFVDHSTRNSGGIIRDLEVQIGNALVPVDFHVLEYKQNKNHSLLLGRAFMATVGTVCNMQTNQLCLTLINPDVHYDPVRVVRPNTSNTRVNTRFIAACHCNYKDEYETEYSGSIDSETPPSIDIAIHPPIDDKSIESIDSSHANATFTLPAHCYLRLDADESLHESFAVDTKLPETRSDEYDEDYHREKNIEYHGLAMDDRGLLHTWSADVTSTSIDSNIELSIDDHQKPNLEVQVKDNTDYGYLTPDEFGIFKDSEGQARAMDGRLLNISKEDIADIIAMNGSNNFFHSKKRSNDPPSIEDTAAPSIDGQFEPKQSPLHPNRERKPRWENTEEIYTIIRLVDSQAELSPSIDRRTRPSIDGDYAARRRKLVTEKSLQDKLDEITFSQDLLKEDVYHELKDISETTYSRLGMQQRNIGNLQHRMHASEVAREILKNQWTRGDEAIRSFIGTCKTPASIDRDIPMSIDIDISDQVYRSPCYIQYL</sequence>
<protein>
    <recommendedName>
        <fullName evidence="3">Aspartic peptidase DDI1-type domain-containing protein</fullName>
    </recommendedName>
</protein>
<dbReference type="InterPro" id="IPR021109">
    <property type="entry name" value="Peptidase_aspartic_dom_sf"/>
</dbReference>
<evidence type="ECO:0000313" key="2">
    <source>
        <dbReference type="EMBL" id="KAF2615912.1"/>
    </source>
</evidence>
<dbReference type="CDD" id="cd00303">
    <property type="entry name" value="retropepsin_like"/>
    <property type="match status" value="1"/>
</dbReference>
<dbReference type="PANTHER" id="PTHR33067">
    <property type="entry name" value="RNA-DIRECTED DNA POLYMERASE-RELATED"/>
    <property type="match status" value="1"/>
</dbReference>
<dbReference type="Gene3D" id="2.40.70.10">
    <property type="entry name" value="Acid Proteases"/>
    <property type="match status" value="1"/>
</dbReference>
<evidence type="ECO:0000256" key="1">
    <source>
        <dbReference type="SAM" id="MobiDB-lite"/>
    </source>
</evidence>
<name>A0A8S9MA56_BRACR</name>